<evidence type="ECO:0000256" key="3">
    <source>
        <dbReference type="ARBA" id="ARBA00023163"/>
    </source>
</evidence>
<keyword evidence="2" id="KW-0805">Transcription regulation</keyword>
<accession>A0AAE2ZNB9</accession>
<keyword evidence="3" id="KW-0804">Transcription</keyword>
<keyword evidence="6" id="KW-1185">Reference proteome</keyword>
<dbReference type="InterPro" id="IPR050313">
    <property type="entry name" value="Carb_Metab_HTH_regulators"/>
</dbReference>
<dbReference type="PRINTS" id="PR00037">
    <property type="entry name" value="HTHLACR"/>
</dbReference>
<name>A0AAE2ZNB9_9HYPH</name>
<keyword evidence="1" id="KW-0678">Repressor</keyword>
<evidence type="ECO:0000313" key="5">
    <source>
        <dbReference type="EMBL" id="MBW8639798.1"/>
    </source>
</evidence>
<sequence>MANHSTQRQMEILEELRLSGSIRIQDLARRLDVSEETIRRNVRQMAASGVVRKVHGGVHLQEDALQEPSFQQRMGEQREAKQRIARHIANMIGNGDSLMLDIGSTTAYVAQALKRHSDLFVVTNSLSVANTLATRNNNRVFMAGGELRGHDGGSFGIEAMNFVRQFSVRYAILSAAAINAPTGFMLMDLQEAEFTRVIMQRAQMRIVAADATKFGKTAPVRITDPSRMDMLVTDRDPPSDLAASLRENEIDIQIAD</sequence>
<dbReference type="SMART" id="SM01134">
    <property type="entry name" value="DeoRC"/>
    <property type="match status" value="1"/>
</dbReference>
<evidence type="ECO:0000259" key="4">
    <source>
        <dbReference type="PROSITE" id="PS51000"/>
    </source>
</evidence>
<proteinExistence type="predicted"/>
<dbReference type="AlphaFoldDB" id="A0AAE2ZNB9"/>
<comment type="caution">
    <text evidence="5">The sequence shown here is derived from an EMBL/GenBank/DDBJ whole genome shotgun (WGS) entry which is preliminary data.</text>
</comment>
<dbReference type="EMBL" id="JAICBX010000004">
    <property type="protein sequence ID" value="MBW8639798.1"/>
    <property type="molecule type" value="Genomic_DNA"/>
</dbReference>
<dbReference type="InterPro" id="IPR036390">
    <property type="entry name" value="WH_DNA-bd_sf"/>
</dbReference>
<dbReference type="PROSITE" id="PS51000">
    <property type="entry name" value="HTH_DEOR_2"/>
    <property type="match status" value="1"/>
</dbReference>
<organism evidence="5 6">
    <name type="scientific">Flavimaribacter sediminis</name>
    <dbReference type="NCBI Taxonomy" id="2865987"/>
    <lineage>
        <taxon>Bacteria</taxon>
        <taxon>Pseudomonadati</taxon>
        <taxon>Pseudomonadota</taxon>
        <taxon>Alphaproteobacteria</taxon>
        <taxon>Hyphomicrobiales</taxon>
        <taxon>Rhizobiaceae</taxon>
        <taxon>Flavimaribacter</taxon>
    </lineage>
</organism>
<evidence type="ECO:0000256" key="2">
    <source>
        <dbReference type="ARBA" id="ARBA00023015"/>
    </source>
</evidence>
<dbReference type="SMART" id="SM00420">
    <property type="entry name" value="HTH_DEOR"/>
    <property type="match status" value="1"/>
</dbReference>
<dbReference type="GO" id="GO:0003700">
    <property type="term" value="F:DNA-binding transcription factor activity"/>
    <property type="evidence" value="ECO:0007669"/>
    <property type="project" value="InterPro"/>
</dbReference>
<dbReference type="PANTHER" id="PTHR30363:SF4">
    <property type="entry name" value="GLYCEROL-3-PHOSPHATE REGULON REPRESSOR"/>
    <property type="match status" value="1"/>
</dbReference>
<evidence type="ECO:0000256" key="1">
    <source>
        <dbReference type="ARBA" id="ARBA00022491"/>
    </source>
</evidence>
<protein>
    <submittedName>
        <fullName evidence="5">DeoR/GlpR family DNA-binding transcription regulator</fullName>
    </submittedName>
</protein>
<gene>
    <name evidence="5" type="ORF">K1W69_21570</name>
</gene>
<dbReference type="SUPFAM" id="SSF100950">
    <property type="entry name" value="NagB/RpiA/CoA transferase-like"/>
    <property type="match status" value="1"/>
</dbReference>
<dbReference type="Pfam" id="PF00455">
    <property type="entry name" value="DeoRC"/>
    <property type="match status" value="1"/>
</dbReference>
<feature type="domain" description="HTH deoR-type" evidence="4">
    <location>
        <begin position="5"/>
        <end position="60"/>
    </location>
</feature>
<dbReference type="InterPro" id="IPR001034">
    <property type="entry name" value="DeoR_HTH"/>
</dbReference>
<dbReference type="InterPro" id="IPR014036">
    <property type="entry name" value="DeoR-like_C"/>
</dbReference>
<dbReference type="InterPro" id="IPR037171">
    <property type="entry name" value="NagB/RpiA_transferase-like"/>
</dbReference>
<reference evidence="5" key="1">
    <citation type="submission" date="2021-08" db="EMBL/GenBank/DDBJ databases">
        <title>Hoeflea bacterium WL0058 sp. nov., isolated from the sediment.</title>
        <authorList>
            <person name="Wang L."/>
            <person name="Zhang D."/>
        </authorList>
    </citation>
    <scope>NUCLEOTIDE SEQUENCE</scope>
    <source>
        <strain evidence="5">WL0058</strain>
    </source>
</reference>
<dbReference type="Proteomes" id="UP001196509">
    <property type="component" value="Unassembled WGS sequence"/>
</dbReference>
<dbReference type="PANTHER" id="PTHR30363">
    <property type="entry name" value="HTH-TYPE TRANSCRIPTIONAL REGULATOR SRLR-RELATED"/>
    <property type="match status" value="1"/>
</dbReference>
<dbReference type="Gene3D" id="3.40.50.1360">
    <property type="match status" value="1"/>
</dbReference>
<dbReference type="Pfam" id="PF08220">
    <property type="entry name" value="HTH_DeoR"/>
    <property type="match status" value="1"/>
</dbReference>
<dbReference type="Gene3D" id="1.10.10.10">
    <property type="entry name" value="Winged helix-like DNA-binding domain superfamily/Winged helix DNA-binding domain"/>
    <property type="match status" value="1"/>
</dbReference>
<dbReference type="SUPFAM" id="SSF46785">
    <property type="entry name" value="Winged helix' DNA-binding domain"/>
    <property type="match status" value="1"/>
</dbReference>
<dbReference type="GO" id="GO:0003677">
    <property type="term" value="F:DNA binding"/>
    <property type="evidence" value="ECO:0007669"/>
    <property type="project" value="UniProtKB-KW"/>
</dbReference>
<evidence type="ECO:0000313" key="6">
    <source>
        <dbReference type="Proteomes" id="UP001196509"/>
    </source>
</evidence>
<keyword evidence="5" id="KW-0238">DNA-binding</keyword>
<dbReference type="InterPro" id="IPR036388">
    <property type="entry name" value="WH-like_DNA-bd_sf"/>
</dbReference>